<evidence type="ECO:0000256" key="1">
    <source>
        <dbReference type="SAM" id="Phobius"/>
    </source>
</evidence>
<reference evidence="3" key="1">
    <citation type="submission" date="2021-02" db="EMBL/GenBank/DDBJ databases">
        <authorList>
            <person name="Nowell W R."/>
        </authorList>
    </citation>
    <scope>NUCLEOTIDE SEQUENCE</scope>
</reference>
<dbReference type="AlphaFoldDB" id="A0A817PUT0"/>
<dbReference type="Proteomes" id="UP000663833">
    <property type="component" value="Unassembled WGS sequence"/>
</dbReference>
<keyword evidence="1" id="KW-0812">Transmembrane</keyword>
<keyword evidence="2" id="KW-0732">Signal</keyword>
<evidence type="ECO:0000313" key="5">
    <source>
        <dbReference type="Proteomes" id="UP000663833"/>
    </source>
</evidence>
<name>A0A817PUT0_9BILA</name>
<feature type="chain" id="PRO_5036413860" evidence="2">
    <location>
        <begin position="16"/>
        <end position="255"/>
    </location>
</feature>
<dbReference type="EMBL" id="CAJOBO010001692">
    <property type="protein sequence ID" value="CAF4401661.1"/>
    <property type="molecule type" value="Genomic_DNA"/>
</dbReference>
<gene>
    <name evidence="4" type="ORF">HFQ381_LOCUS20134</name>
    <name evidence="3" type="ORF">LUA448_LOCUS142</name>
</gene>
<feature type="transmembrane region" description="Helical" evidence="1">
    <location>
        <begin position="155"/>
        <end position="175"/>
    </location>
</feature>
<evidence type="ECO:0000313" key="4">
    <source>
        <dbReference type="EMBL" id="CAF4401661.1"/>
    </source>
</evidence>
<keyword evidence="1" id="KW-0472">Membrane</keyword>
<sequence>MLSLLFILIIQHISAQSHLTSNQTRFEVELLNRLEFEHEAKVVGHGGHYHFTIFNTSYARNVLNISSYYLSITYIDKQSREERLDTVELPPEEVHYKGTLKMEHLEAEGNYLICVLFLKNNRSGLIGSSRFCHVVSVADTCQLDELKVSFDNQPVYLLIILVVVILAAIVIFSFVRAYIYRPRTIEDYLSKLPDVHKENLQDLAGPRIISRLRHVNPALDQLLQTGSICTITSDDENQPSNQHVYANASLDTIAE</sequence>
<evidence type="ECO:0000313" key="3">
    <source>
        <dbReference type="EMBL" id="CAF3165868.1"/>
    </source>
</evidence>
<dbReference type="Proteomes" id="UP000663851">
    <property type="component" value="Unassembled WGS sequence"/>
</dbReference>
<accession>A0A817PUT0</accession>
<feature type="signal peptide" evidence="2">
    <location>
        <begin position="1"/>
        <end position="15"/>
    </location>
</feature>
<comment type="caution">
    <text evidence="3">The sequence shown here is derived from an EMBL/GenBank/DDBJ whole genome shotgun (WGS) entry which is preliminary data.</text>
</comment>
<proteinExistence type="predicted"/>
<keyword evidence="1" id="KW-1133">Transmembrane helix</keyword>
<dbReference type="EMBL" id="CAJNYD010000004">
    <property type="protein sequence ID" value="CAF3165868.1"/>
    <property type="molecule type" value="Genomic_DNA"/>
</dbReference>
<organism evidence="3 5">
    <name type="scientific">Rotaria socialis</name>
    <dbReference type="NCBI Taxonomy" id="392032"/>
    <lineage>
        <taxon>Eukaryota</taxon>
        <taxon>Metazoa</taxon>
        <taxon>Spiralia</taxon>
        <taxon>Gnathifera</taxon>
        <taxon>Rotifera</taxon>
        <taxon>Eurotatoria</taxon>
        <taxon>Bdelloidea</taxon>
        <taxon>Philodinida</taxon>
        <taxon>Philodinidae</taxon>
        <taxon>Rotaria</taxon>
    </lineage>
</organism>
<protein>
    <submittedName>
        <fullName evidence="3">Uncharacterized protein</fullName>
    </submittedName>
</protein>
<evidence type="ECO:0000256" key="2">
    <source>
        <dbReference type="SAM" id="SignalP"/>
    </source>
</evidence>